<evidence type="ECO:0000259" key="10">
    <source>
        <dbReference type="PROSITE" id="PS50853"/>
    </source>
</evidence>
<reference evidence="11" key="2">
    <citation type="submission" date="2025-09" db="UniProtKB">
        <authorList>
            <consortium name="Ensembl"/>
        </authorList>
    </citation>
    <scope>IDENTIFICATION</scope>
</reference>
<feature type="compositionally biased region" description="Low complexity" evidence="7">
    <location>
        <begin position="1074"/>
        <end position="1086"/>
    </location>
</feature>
<evidence type="ECO:0000256" key="8">
    <source>
        <dbReference type="SAM" id="Phobius"/>
    </source>
</evidence>
<feature type="domain" description="Ig-like" evidence="9">
    <location>
        <begin position="821"/>
        <end position="917"/>
    </location>
</feature>
<dbReference type="PANTHER" id="PTHR11640">
    <property type="entry name" value="NEPHRIN"/>
    <property type="match status" value="1"/>
</dbReference>
<keyword evidence="5" id="KW-0325">Glycoprotein</keyword>
<evidence type="ECO:0000256" key="6">
    <source>
        <dbReference type="ARBA" id="ARBA00023319"/>
    </source>
</evidence>
<dbReference type="Pfam" id="PF08205">
    <property type="entry name" value="C2-set_2"/>
    <property type="match status" value="3"/>
</dbReference>
<name>A0A8C7Y5C9_9TELE</name>
<dbReference type="InterPro" id="IPR036179">
    <property type="entry name" value="Ig-like_dom_sf"/>
</dbReference>
<dbReference type="CDD" id="cd00063">
    <property type="entry name" value="FN3"/>
    <property type="match status" value="1"/>
</dbReference>
<feature type="domain" description="Ig-like" evidence="9">
    <location>
        <begin position="343"/>
        <end position="438"/>
    </location>
</feature>
<dbReference type="SUPFAM" id="SSF48726">
    <property type="entry name" value="Immunoglobulin"/>
    <property type="match status" value="9"/>
</dbReference>
<dbReference type="AlphaFoldDB" id="A0A8C7Y5C9"/>
<reference evidence="11" key="1">
    <citation type="submission" date="2025-08" db="UniProtKB">
        <authorList>
            <consortium name="Ensembl"/>
        </authorList>
    </citation>
    <scope>IDENTIFICATION</scope>
</reference>
<dbReference type="InterPro" id="IPR003599">
    <property type="entry name" value="Ig_sub"/>
</dbReference>
<feature type="domain" description="Fibronectin type-III" evidence="10">
    <location>
        <begin position="926"/>
        <end position="1021"/>
    </location>
</feature>
<dbReference type="Gene3D" id="2.60.40.10">
    <property type="entry name" value="Immunoglobulins"/>
    <property type="match status" value="10"/>
</dbReference>
<dbReference type="SMART" id="SM00408">
    <property type="entry name" value="IGc2"/>
    <property type="match status" value="6"/>
</dbReference>
<feature type="domain" description="Ig-like" evidence="9">
    <location>
        <begin position="741"/>
        <end position="812"/>
    </location>
</feature>
<dbReference type="FunFam" id="2.60.40.10:FF:000719">
    <property type="entry name" value="nephrin isoform X1"/>
    <property type="match status" value="1"/>
</dbReference>
<evidence type="ECO:0000256" key="2">
    <source>
        <dbReference type="ARBA" id="ARBA00022737"/>
    </source>
</evidence>
<evidence type="ECO:0000256" key="5">
    <source>
        <dbReference type="ARBA" id="ARBA00023180"/>
    </source>
</evidence>
<dbReference type="SUPFAM" id="SSF49265">
    <property type="entry name" value="Fibronectin type III"/>
    <property type="match status" value="1"/>
</dbReference>
<keyword evidence="12" id="KW-1185">Reference proteome</keyword>
<dbReference type="PROSITE" id="PS50835">
    <property type="entry name" value="IG_LIKE"/>
    <property type="match status" value="8"/>
</dbReference>
<feature type="domain" description="Ig-like" evidence="9">
    <location>
        <begin position="640"/>
        <end position="722"/>
    </location>
</feature>
<dbReference type="InterPro" id="IPR013783">
    <property type="entry name" value="Ig-like_fold"/>
</dbReference>
<sequence length="1192" mass="132203">MSCSVDFTHLLHSTLQTQSLFFSTFNINTYQKPTSSLLLLSMSPGAQAQQAFRIEPRNLTVRMGATAVLKCEVLRASGTVQWVKDGLLLGPQRSLPGFPRYSMIGKRGQYHLRIENAQLEDDTFYECQAGQSDTSEGIISNAVWLDVLIPPSNPYFTMDMAAYWVAGESYRVTCVAPDAKPEAEVILYKGMFLALFCLYFYIWFLCYRVTALSSDNGRLLACHAKNAALSKPVVTTVTMNVYYPPDAPFIVNLDRDEVRAGRMLMLECVSGSGNPLAALRWSKNGEIVSTTWEADEFARKSRSVLKMVITPADNQAELSCESFNAVSLSPLSITRKLDVFFDPEELTLSGSLEAIEGQEVVLSCLAASSNPPVDIRWWLGYKELNNTVFIREEGDNGGMTTVSNVTHRFSREDNGLMLNCEAFNKGTRFSKIKAAKISVYYPPQKVWLDAPAQDVPLNAGTKVTLICHSTGGNPTPTLTWLKNGKAVAHAPKQTSSDMAAARELHLVLTASDNMATYRCDATNKAKKTISAHAKLLVYFTAVSMKITAHQEVLRQGEVLTLECLAESSNPTANIFWSVGAVRFGVTLSTKHQSGAVTVNSTLLLNLTSQHHKQNVICQAYNPVLEEGANTYYQLNVLHPPEFSSAQPTEIQVEEDEMATIPLLVSANPEGISCVWLHRRETLVKGDPDGSLEIRNATRRDAGLYTIKCENEEGVSQTAITLDVLYACDVTAEKDPVFVNLGGTADLICVADANPIISDMFSWKWLGEEEVEMGEETQEDESGLLTIRNVTRAHAGLYQCTANNGIGLSGSVNVQLVVQFKPELQKGPQWRKVASRGDGSTTAELVCRAEGIPRIDFSWEKKGVLLDLANPRYEEKTVREGSFHTSTLRVVNVSAVMDYAVFSCYARNSLGEDKVDIQLVSTNHPDPPSMFRHVSSTHDSVTLEWIPGFNGGLQQKFRIRYQWDQSVSFQYVDVFPPDATTFTVTGLQPVTVYNFSINALNAIGESDYADNNAVLTITTMCQFGVTRIQISPSELPAYMTAVFTFVIGIVLMLNVLGCFLGLRWKKKCDQRGTFSSSRSSQSSVRNSNKYESGEKINTAAQRTLLIDSGSETESHVYESCDDSHYYYHPTIEYRPSLRPVPEERRGLGETQLCLWPNNSKHIYHLYDVIIPICVLSRCSRCRPPSCEPRQPCI</sequence>
<comment type="subcellular location">
    <subcellularLocation>
        <location evidence="1">Membrane</location>
        <topology evidence="1">Single-pass type I membrane protein</topology>
    </subcellularLocation>
</comment>
<dbReference type="InterPro" id="IPR013098">
    <property type="entry name" value="Ig_I-set"/>
</dbReference>
<dbReference type="InterPro" id="IPR013162">
    <property type="entry name" value="CD80_C2-set"/>
</dbReference>
<feature type="transmembrane region" description="Helical" evidence="8">
    <location>
        <begin position="186"/>
        <end position="204"/>
    </location>
</feature>
<keyword evidence="2" id="KW-0677">Repeat</keyword>
<dbReference type="InterPro" id="IPR051275">
    <property type="entry name" value="Cell_adhesion_signaling"/>
</dbReference>
<accession>A0A8C7Y5C9</accession>
<evidence type="ECO:0000256" key="4">
    <source>
        <dbReference type="ARBA" id="ARBA00023157"/>
    </source>
</evidence>
<evidence type="ECO:0000313" key="11">
    <source>
        <dbReference type="Ensembl" id="ENSOSIP00000023512.1"/>
    </source>
</evidence>
<dbReference type="SMART" id="SM00060">
    <property type="entry name" value="FN3"/>
    <property type="match status" value="1"/>
</dbReference>
<feature type="domain" description="Ig-like" evidence="9">
    <location>
        <begin position="443"/>
        <end position="530"/>
    </location>
</feature>
<dbReference type="InterPro" id="IPR003598">
    <property type="entry name" value="Ig_sub2"/>
</dbReference>
<feature type="region of interest" description="Disordered" evidence="7">
    <location>
        <begin position="1071"/>
        <end position="1091"/>
    </location>
</feature>
<dbReference type="InterPro" id="IPR007110">
    <property type="entry name" value="Ig-like_dom"/>
</dbReference>
<dbReference type="GO" id="GO:0050839">
    <property type="term" value="F:cell adhesion molecule binding"/>
    <property type="evidence" value="ECO:0007669"/>
    <property type="project" value="TreeGrafter"/>
</dbReference>
<dbReference type="GeneTree" id="ENSGT00940000159510"/>
<dbReference type="GO" id="GO:0098609">
    <property type="term" value="P:cell-cell adhesion"/>
    <property type="evidence" value="ECO:0007669"/>
    <property type="project" value="TreeGrafter"/>
</dbReference>
<dbReference type="Pfam" id="PF13927">
    <property type="entry name" value="Ig_3"/>
    <property type="match status" value="2"/>
</dbReference>
<dbReference type="PROSITE" id="PS50853">
    <property type="entry name" value="FN3"/>
    <property type="match status" value="1"/>
</dbReference>
<dbReference type="Proteomes" id="UP000694383">
    <property type="component" value="Unplaced"/>
</dbReference>
<feature type="domain" description="Ig-like" evidence="9">
    <location>
        <begin position="232"/>
        <end position="334"/>
    </location>
</feature>
<dbReference type="Pfam" id="PF07679">
    <property type="entry name" value="I-set"/>
    <property type="match status" value="2"/>
</dbReference>
<keyword evidence="8" id="KW-1133">Transmembrane helix</keyword>
<proteinExistence type="predicted"/>
<feature type="domain" description="Ig-like" evidence="9">
    <location>
        <begin position="44"/>
        <end position="140"/>
    </location>
</feature>
<evidence type="ECO:0000256" key="1">
    <source>
        <dbReference type="ARBA" id="ARBA00004479"/>
    </source>
</evidence>
<feature type="domain" description="Ig-like" evidence="9">
    <location>
        <begin position="540"/>
        <end position="635"/>
    </location>
</feature>
<dbReference type="InterPro" id="IPR036116">
    <property type="entry name" value="FN3_sf"/>
</dbReference>
<protein>
    <submittedName>
        <fullName evidence="11">NPHS1 adhesion molecule, nephrin</fullName>
    </submittedName>
</protein>
<dbReference type="SMART" id="SM00409">
    <property type="entry name" value="IG"/>
    <property type="match status" value="7"/>
</dbReference>
<keyword evidence="3 8" id="KW-0472">Membrane</keyword>
<evidence type="ECO:0000256" key="3">
    <source>
        <dbReference type="ARBA" id="ARBA00023136"/>
    </source>
</evidence>
<feature type="transmembrane region" description="Helical" evidence="8">
    <location>
        <begin position="1036"/>
        <end position="1061"/>
    </location>
</feature>
<keyword evidence="6" id="KW-0393">Immunoglobulin domain</keyword>
<organism evidence="11 12">
    <name type="scientific">Oryzias sinensis</name>
    <name type="common">Chinese medaka</name>
    <dbReference type="NCBI Taxonomy" id="183150"/>
    <lineage>
        <taxon>Eukaryota</taxon>
        <taxon>Metazoa</taxon>
        <taxon>Chordata</taxon>
        <taxon>Craniata</taxon>
        <taxon>Vertebrata</taxon>
        <taxon>Euteleostomi</taxon>
        <taxon>Actinopterygii</taxon>
        <taxon>Neopterygii</taxon>
        <taxon>Teleostei</taxon>
        <taxon>Neoteleostei</taxon>
        <taxon>Acanthomorphata</taxon>
        <taxon>Ovalentaria</taxon>
        <taxon>Atherinomorphae</taxon>
        <taxon>Beloniformes</taxon>
        <taxon>Adrianichthyidae</taxon>
        <taxon>Oryziinae</taxon>
        <taxon>Oryzias</taxon>
    </lineage>
</organism>
<dbReference type="Pfam" id="PF00041">
    <property type="entry name" value="fn3"/>
    <property type="match status" value="1"/>
</dbReference>
<evidence type="ECO:0000313" key="12">
    <source>
        <dbReference type="Proteomes" id="UP000694383"/>
    </source>
</evidence>
<dbReference type="CDD" id="cd00096">
    <property type="entry name" value="Ig"/>
    <property type="match status" value="1"/>
</dbReference>
<dbReference type="InterPro" id="IPR003961">
    <property type="entry name" value="FN3_dom"/>
</dbReference>
<dbReference type="PANTHER" id="PTHR11640:SF31">
    <property type="entry name" value="IRREGULAR CHIASM C-ROUGHEST PROTEIN-RELATED"/>
    <property type="match status" value="1"/>
</dbReference>
<dbReference type="Ensembl" id="ENSOSIT00000024826.1">
    <property type="protein sequence ID" value="ENSOSIP00000023512.1"/>
    <property type="gene ID" value="ENSOSIG00000012354.1"/>
</dbReference>
<keyword evidence="8" id="KW-0812">Transmembrane</keyword>
<dbReference type="GO" id="GO:0005886">
    <property type="term" value="C:plasma membrane"/>
    <property type="evidence" value="ECO:0007669"/>
    <property type="project" value="TreeGrafter"/>
</dbReference>
<evidence type="ECO:0000256" key="7">
    <source>
        <dbReference type="SAM" id="MobiDB-lite"/>
    </source>
</evidence>
<dbReference type="GO" id="GO:0005911">
    <property type="term" value="C:cell-cell junction"/>
    <property type="evidence" value="ECO:0007669"/>
    <property type="project" value="TreeGrafter"/>
</dbReference>
<evidence type="ECO:0000259" key="9">
    <source>
        <dbReference type="PROSITE" id="PS50835"/>
    </source>
</evidence>
<keyword evidence="4" id="KW-1015">Disulfide bond</keyword>